<keyword evidence="9" id="KW-0472">Membrane</keyword>
<evidence type="ECO:0000256" key="5">
    <source>
        <dbReference type="ARBA" id="ARBA00022723"/>
    </source>
</evidence>
<comment type="subcellular location">
    <subcellularLocation>
        <location evidence="1">Cell inner membrane</location>
    </subcellularLocation>
</comment>
<dbReference type="InterPro" id="IPR004329">
    <property type="entry name" value="CcmE"/>
</dbReference>
<keyword evidence="8" id="KW-0408">Iron</keyword>
<name>A0A3B0Z7U0_9ZZZZ</name>
<dbReference type="SUPFAM" id="SSF82093">
    <property type="entry name" value="Heme chaperone CcmE"/>
    <property type="match status" value="1"/>
</dbReference>
<feature type="region of interest" description="Disordered" evidence="10">
    <location>
        <begin position="139"/>
        <end position="168"/>
    </location>
</feature>
<evidence type="ECO:0000256" key="8">
    <source>
        <dbReference type="ARBA" id="ARBA00023004"/>
    </source>
</evidence>
<evidence type="ECO:0000256" key="7">
    <source>
        <dbReference type="ARBA" id="ARBA00022989"/>
    </source>
</evidence>
<dbReference type="NCBIfam" id="NF009727">
    <property type="entry name" value="PRK13254.1-1"/>
    <property type="match status" value="1"/>
</dbReference>
<dbReference type="NCBIfam" id="NF009729">
    <property type="entry name" value="PRK13254.1-3"/>
    <property type="match status" value="1"/>
</dbReference>
<dbReference type="AlphaFoldDB" id="A0A3B0Z7U0"/>
<dbReference type="PANTHER" id="PTHR34128:SF2">
    <property type="entry name" value="CYTOCHROME C-TYPE BIOGENESIS PROTEIN CCME HOMOLOG, MITOCHONDRIAL"/>
    <property type="match status" value="1"/>
</dbReference>
<organism evidence="11">
    <name type="scientific">hydrothermal vent metagenome</name>
    <dbReference type="NCBI Taxonomy" id="652676"/>
    <lineage>
        <taxon>unclassified sequences</taxon>
        <taxon>metagenomes</taxon>
        <taxon>ecological metagenomes</taxon>
    </lineage>
</organism>
<dbReference type="NCBIfam" id="NF009731">
    <property type="entry name" value="PRK13254.1-5"/>
    <property type="match status" value="1"/>
</dbReference>
<evidence type="ECO:0000256" key="10">
    <source>
        <dbReference type="SAM" id="MobiDB-lite"/>
    </source>
</evidence>
<feature type="compositionally biased region" description="Basic and acidic residues" evidence="10">
    <location>
        <begin position="139"/>
        <end position="155"/>
    </location>
</feature>
<evidence type="ECO:0000256" key="3">
    <source>
        <dbReference type="ARBA" id="ARBA00022617"/>
    </source>
</evidence>
<dbReference type="GO" id="GO:0020037">
    <property type="term" value="F:heme binding"/>
    <property type="evidence" value="ECO:0007669"/>
    <property type="project" value="InterPro"/>
</dbReference>
<gene>
    <name evidence="11" type="ORF">MNBD_GAMMA18-1467</name>
</gene>
<keyword evidence="4" id="KW-0812">Transmembrane</keyword>
<keyword evidence="3" id="KW-0349">Heme</keyword>
<dbReference type="InterPro" id="IPR036127">
    <property type="entry name" value="CcmE-like_sf"/>
</dbReference>
<evidence type="ECO:0000313" key="11">
    <source>
        <dbReference type="EMBL" id="VAW89458.1"/>
    </source>
</evidence>
<dbReference type="FunFam" id="2.40.50.140:FF:000104">
    <property type="entry name" value="Cytochrome c-type biogenesis protein CcmE"/>
    <property type="match status" value="1"/>
</dbReference>
<dbReference type="GO" id="GO:0005886">
    <property type="term" value="C:plasma membrane"/>
    <property type="evidence" value="ECO:0007669"/>
    <property type="project" value="UniProtKB-SubCell"/>
</dbReference>
<accession>A0A3B0Z7U0</accession>
<keyword evidence="2" id="KW-1003">Cell membrane</keyword>
<dbReference type="PANTHER" id="PTHR34128">
    <property type="entry name" value="CYTOCHROME C-TYPE BIOGENESIS PROTEIN CCME HOMOLOG, MITOCHONDRIAL"/>
    <property type="match status" value="1"/>
</dbReference>
<dbReference type="EMBL" id="UOFP01000271">
    <property type="protein sequence ID" value="VAW89458.1"/>
    <property type="molecule type" value="Genomic_DNA"/>
</dbReference>
<reference evidence="11" key="1">
    <citation type="submission" date="2018-06" db="EMBL/GenBank/DDBJ databases">
        <authorList>
            <person name="Zhirakovskaya E."/>
        </authorList>
    </citation>
    <scope>NUCLEOTIDE SEQUENCE</scope>
</reference>
<sequence length="168" mass="18149">MTPRKKRLVIVLVGLLGFAVVVTLVMNAFNSNMVFFFSPTQVLNNEAPRDHTFRLGGIVEEGSLARENDGLTVTFNVTDGLKTVPVKYVGILPDLFREGQGIVAQGQWGSDSIFTAKEVLAKHDENYMPPEVAEALEAAEKEKAAQQEAAARAKESSAAGIPEESTGQ</sequence>
<evidence type="ECO:0000256" key="4">
    <source>
        <dbReference type="ARBA" id="ARBA00022692"/>
    </source>
</evidence>
<proteinExistence type="inferred from homology"/>
<keyword evidence="6" id="KW-0201">Cytochrome c-type biogenesis</keyword>
<evidence type="ECO:0000256" key="2">
    <source>
        <dbReference type="ARBA" id="ARBA00022475"/>
    </source>
</evidence>
<dbReference type="GO" id="GO:0017003">
    <property type="term" value="P:protein-heme linkage"/>
    <property type="evidence" value="ECO:0007669"/>
    <property type="project" value="InterPro"/>
</dbReference>
<dbReference type="InterPro" id="IPR012340">
    <property type="entry name" value="NA-bd_OB-fold"/>
</dbReference>
<dbReference type="Gene3D" id="2.40.50.140">
    <property type="entry name" value="Nucleic acid-binding proteins"/>
    <property type="match status" value="1"/>
</dbReference>
<keyword evidence="5" id="KW-0479">Metal-binding</keyword>
<evidence type="ECO:0000256" key="1">
    <source>
        <dbReference type="ARBA" id="ARBA00004533"/>
    </source>
</evidence>
<evidence type="ECO:0000256" key="9">
    <source>
        <dbReference type="ARBA" id="ARBA00023136"/>
    </source>
</evidence>
<dbReference type="GO" id="GO:0017004">
    <property type="term" value="P:cytochrome complex assembly"/>
    <property type="evidence" value="ECO:0007669"/>
    <property type="project" value="UniProtKB-KW"/>
</dbReference>
<dbReference type="HAMAP" id="MF_01959">
    <property type="entry name" value="CcmE"/>
    <property type="match status" value="1"/>
</dbReference>
<evidence type="ECO:0000256" key="6">
    <source>
        <dbReference type="ARBA" id="ARBA00022748"/>
    </source>
</evidence>
<dbReference type="Pfam" id="PF03100">
    <property type="entry name" value="CcmE"/>
    <property type="match status" value="1"/>
</dbReference>
<dbReference type="GO" id="GO:0046872">
    <property type="term" value="F:metal ion binding"/>
    <property type="evidence" value="ECO:0007669"/>
    <property type="project" value="UniProtKB-KW"/>
</dbReference>
<keyword evidence="7" id="KW-1133">Transmembrane helix</keyword>
<protein>
    <submittedName>
        <fullName evidence="11">Cytochrome c-type biogenesis protein CcmE, heme chaperone</fullName>
    </submittedName>
</protein>